<organism evidence="1 2">
    <name type="scientific">Seminavis robusta</name>
    <dbReference type="NCBI Taxonomy" id="568900"/>
    <lineage>
        <taxon>Eukaryota</taxon>
        <taxon>Sar</taxon>
        <taxon>Stramenopiles</taxon>
        <taxon>Ochrophyta</taxon>
        <taxon>Bacillariophyta</taxon>
        <taxon>Bacillariophyceae</taxon>
        <taxon>Bacillariophycidae</taxon>
        <taxon>Naviculales</taxon>
        <taxon>Naviculaceae</taxon>
        <taxon>Seminavis</taxon>
    </lineage>
</organism>
<name>A0A9N8HPT1_9STRA</name>
<comment type="caution">
    <text evidence="1">The sequence shown here is derived from an EMBL/GenBank/DDBJ whole genome shotgun (WGS) entry which is preliminary data.</text>
</comment>
<dbReference type="Proteomes" id="UP001153069">
    <property type="component" value="Unassembled WGS sequence"/>
</dbReference>
<sequence length="155" mass="17665">MKTRFRLNYDFLDQLTDEKLAEAATKELLRSGGNPDDKFVHPCDDLALREEWLQECQSVVLVDITLYYTSVCVMALKAQYRCEYDDSKILLKQGPMHYFAKGLFSFQCGENSSEDIIQLKITRKESIIKVRPERNGEKGKAVTVSTSNPSISTSI</sequence>
<gene>
    <name evidence="1" type="ORF">SEMRO_1125_G243900.1</name>
</gene>
<accession>A0A9N8HPT1</accession>
<protein>
    <submittedName>
        <fullName evidence="1">Uncharacterized protein</fullName>
    </submittedName>
</protein>
<reference evidence="1" key="1">
    <citation type="submission" date="2020-06" db="EMBL/GenBank/DDBJ databases">
        <authorList>
            <consortium name="Plant Systems Biology data submission"/>
        </authorList>
    </citation>
    <scope>NUCLEOTIDE SEQUENCE</scope>
    <source>
        <strain evidence="1">D6</strain>
    </source>
</reference>
<dbReference type="EMBL" id="CAICTM010001123">
    <property type="protein sequence ID" value="CAB9520677.1"/>
    <property type="molecule type" value="Genomic_DNA"/>
</dbReference>
<evidence type="ECO:0000313" key="2">
    <source>
        <dbReference type="Proteomes" id="UP001153069"/>
    </source>
</evidence>
<evidence type="ECO:0000313" key="1">
    <source>
        <dbReference type="EMBL" id="CAB9520677.1"/>
    </source>
</evidence>
<keyword evidence="2" id="KW-1185">Reference proteome</keyword>
<proteinExistence type="predicted"/>
<dbReference type="AlphaFoldDB" id="A0A9N8HPT1"/>